<dbReference type="GO" id="GO:0008270">
    <property type="term" value="F:zinc ion binding"/>
    <property type="evidence" value="ECO:0007669"/>
    <property type="project" value="UniProtKB-KW"/>
</dbReference>
<keyword evidence="5" id="KW-0175">Coiled coil</keyword>
<evidence type="ECO:0000256" key="4">
    <source>
        <dbReference type="PROSITE-ProRule" id="PRU00175"/>
    </source>
</evidence>
<comment type="caution">
    <text evidence="7">The sequence shown here is derived from an EMBL/GenBank/DDBJ whole genome shotgun (WGS) entry which is preliminary data.</text>
</comment>
<evidence type="ECO:0000313" key="8">
    <source>
        <dbReference type="Proteomes" id="UP000230233"/>
    </source>
</evidence>
<dbReference type="Gene3D" id="3.30.40.10">
    <property type="entry name" value="Zinc/RING finger domain, C3HC4 (zinc finger)"/>
    <property type="match status" value="2"/>
</dbReference>
<keyword evidence="8" id="KW-1185">Reference proteome</keyword>
<dbReference type="SMART" id="SM00184">
    <property type="entry name" value="RING"/>
    <property type="match status" value="2"/>
</dbReference>
<proteinExistence type="predicted"/>
<dbReference type="PANTHER" id="PTHR22791">
    <property type="entry name" value="RING-TYPE DOMAIN-CONTAINING PROTEIN"/>
    <property type="match status" value="1"/>
</dbReference>
<dbReference type="InterPro" id="IPR051435">
    <property type="entry name" value="RING_finger_E3_ubiq-ligases"/>
</dbReference>
<evidence type="ECO:0000256" key="2">
    <source>
        <dbReference type="ARBA" id="ARBA00022771"/>
    </source>
</evidence>
<dbReference type="STRING" id="1611254.A0A2G5T2H4"/>
<keyword evidence="1" id="KW-0479">Metal-binding</keyword>
<protein>
    <recommendedName>
        <fullName evidence="6">RING-type domain-containing protein</fullName>
    </recommendedName>
</protein>
<dbReference type="SUPFAM" id="SSF57850">
    <property type="entry name" value="RING/U-box"/>
    <property type="match status" value="2"/>
</dbReference>
<organism evidence="7 8">
    <name type="scientific">Caenorhabditis nigoni</name>
    <dbReference type="NCBI Taxonomy" id="1611254"/>
    <lineage>
        <taxon>Eukaryota</taxon>
        <taxon>Metazoa</taxon>
        <taxon>Ecdysozoa</taxon>
        <taxon>Nematoda</taxon>
        <taxon>Chromadorea</taxon>
        <taxon>Rhabditida</taxon>
        <taxon>Rhabditina</taxon>
        <taxon>Rhabditomorpha</taxon>
        <taxon>Rhabditoidea</taxon>
        <taxon>Rhabditidae</taxon>
        <taxon>Peloderinae</taxon>
        <taxon>Caenorhabditis</taxon>
    </lineage>
</organism>
<dbReference type="Pfam" id="PF13445">
    <property type="entry name" value="zf-RING_UBOX"/>
    <property type="match status" value="1"/>
</dbReference>
<keyword evidence="3" id="KW-0862">Zinc</keyword>
<dbReference type="InterPro" id="IPR001841">
    <property type="entry name" value="Znf_RING"/>
</dbReference>
<dbReference type="AlphaFoldDB" id="A0A2G5T2H4"/>
<gene>
    <name evidence="7" type="primary">Cnig_chr_X.g26246</name>
    <name evidence="7" type="ORF">B9Z55_026246</name>
</gene>
<dbReference type="PROSITE" id="PS00518">
    <property type="entry name" value="ZF_RING_1"/>
    <property type="match status" value="2"/>
</dbReference>
<evidence type="ECO:0000256" key="5">
    <source>
        <dbReference type="SAM" id="Coils"/>
    </source>
</evidence>
<evidence type="ECO:0000313" key="7">
    <source>
        <dbReference type="EMBL" id="PIC21403.1"/>
    </source>
</evidence>
<dbReference type="InterPro" id="IPR013083">
    <property type="entry name" value="Znf_RING/FYVE/PHD"/>
</dbReference>
<sequence>MADDPVLAADDRAALMRRIRRLERDSRHKLNNLEFHRRRRAQLQQAVSDCLTCSICFDKFNIEESSPRALQCGHVVCLNCVRRLLEMKRRQHRLIYGGPLTGLPLVFLQCPTCNKDEIIFENQTEHSVQFHHPMLNVVIKFAGRPYLDDIEHPDWNRANVSDGNERAEELQLVIIALEQKINAMDEAEQREIQLHNDIDENAKPIKECARCQNQYHQAPRVLKCNHLLCSPCVNNSFASFNANEVAYALCPTCRQRNYYYQTDMRGTPFFQFIDASQLQ</sequence>
<feature type="coiled-coil region" evidence="5">
    <location>
        <begin position="167"/>
        <end position="197"/>
    </location>
</feature>
<dbReference type="OrthoDB" id="8936585at2759"/>
<dbReference type="InterPro" id="IPR017907">
    <property type="entry name" value="Znf_RING_CS"/>
</dbReference>
<keyword evidence="2 4" id="KW-0863">Zinc-finger</keyword>
<evidence type="ECO:0000259" key="6">
    <source>
        <dbReference type="PROSITE" id="PS50089"/>
    </source>
</evidence>
<evidence type="ECO:0000256" key="3">
    <source>
        <dbReference type="ARBA" id="ARBA00022833"/>
    </source>
</evidence>
<dbReference type="Pfam" id="PF00097">
    <property type="entry name" value="zf-C3HC4"/>
    <property type="match status" value="1"/>
</dbReference>
<dbReference type="GO" id="GO:0016567">
    <property type="term" value="P:protein ubiquitination"/>
    <property type="evidence" value="ECO:0007669"/>
    <property type="project" value="TreeGrafter"/>
</dbReference>
<name>A0A2G5T2H4_9PELO</name>
<dbReference type="Proteomes" id="UP000230233">
    <property type="component" value="Chromosome X"/>
</dbReference>
<dbReference type="PROSITE" id="PS50089">
    <property type="entry name" value="ZF_RING_2"/>
    <property type="match status" value="2"/>
</dbReference>
<dbReference type="GO" id="GO:0061630">
    <property type="term" value="F:ubiquitin protein ligase activity"/>
    <property type="evidence" value="ECO:0007669"/>
    <property type="project" value="TreeGrafter"/>
</dbReference>
<accession>A0A2G5T2H4</accession>
<dbReference type="EMBL" id="PDUG01000006">
    <property type="protein sequence ID" value="PIC21403.1"/>
    <property type="molecule type" value="Genomic_DNA"/>
</dbReference>
<feature type="domain" description="RING-type" evidence="6">
    <location>
        <begin position="208"/>
        <end position="254"/>
    </location>
</feature>
<dbReference type="InterPro" id="IPR027370">
    <property type="entry name" value="Znf-RING_euk"/>
</dbReference>
<feature type="domain" description="RING-type" evidence="6">
    <location>
        <begin position="53"/>
        <end position="114"/>
    </location>
</feature>
<reference evidence="8" key="1">
    <citation type="submission" date="2017-10" db="EMBL/GenBank/DDBJ databases">
        <title>Rapid genome shrinkage in a self-fertile nematode reveals novel sperm competition proteins.</title>
        <authorList>
            <person name="Yin D."/>
            <person name="Schwarz E.M."/>
            <person name="Thomas C.G."/>
            <person name="Felde R.L."/>
            <person name="Korf I.F."/>
            <person name="Cutter A.D."/>
            <person name="Schartner C.M."/>
            <person name="Ralston E.J."/>
            <person name="Meyer B.J."/>
            <person name="Haag E.S."/>
        </authorList>
    </citation>
    <scope>NUCLEOTIDE SEQUENCE [LARGE SCALE GENOMIC DNA]</scope>
    <source>
        <strain evidence="8">JU1422</strain>
    </source>
</reference>
<dbReference type="InterPro" id="IPR018957">
    <property type="entry name" value="Znf_C3HC4_RING-type"/>
</dbReference>
<dbReference type="PANTHER" id="PTHR22791:SF34">
    <property type="entry name" value="RING-TYPE DOMAIN-CONTAINING PROTEIN"/>
    <property type="match status" value="1"/>
</dbReference>
<evidence type="ECO:0000256" key="1">
    <source>
        <dbReference type="ARBA" id="ARBA00022723"/>
    </source>
</evidence>